<dbReference type="InterPro" id="IPR002591">
    <property type="entry name" value="Phosphodiest/P_Trfase"/>
</dbReference>
<dbReference type="Pfam" id="PF01663">
    <property type="entry name" value="Phosphodiest"/>
    <property type="match status" value="1"/>
</dbReference>
<dbReference type="AlphaFoldDB" id="A0A841DMR3"/>
<dbReference type="Proteomes" id="UP000558997">
    <property type="component" value="Unassembled WGS sequence"/>
</dbReference>
<dbReference type="InterPro" id="IPR017850">
    <property type="entry name" value="Alkaline_phosphatase_core_sf"/>
</dbReference>
<gene>
    <name evidence="1" type="ORF">HDA44_003294</name>
</gene>
<dbReference type="RefSeq" id="WP_184835307.1">
    <property type="nucleotide sequence ID" value="NZ_BAAAVN010000006.1"/>
</dbReference>
<dbReference type="InterPro" id="IPR023116">
    <property type="entry name" value="Phosphonoacetate_hydro_insert"/>
</dbReference>
<sequence>MTNRQRVVVAMIDGLDPAYATPEVMPELDRLGANGLSTVVEAIAPTVTNANNAGISCAAWPSEHGITGNYYYVPATGEEDYMESAELLLRPTLMTQVADHGGKAALLTAKKKTVSLLGTKTTPAVAAEEPPAAFADRYGQPPGIYSAGINHWLWTVAVDAAPDAAFFATADHGMNYKTLVYDLNQALANRDAPVRRALSAEKDKYVRHHRTFGGTAWIWLNDPRDEGRVTDALNKLPGVESVLTRGDAAVRFHLHPDRIGDLVVLGDPNTVFGDLAPGQESEQLPSHYRSHGSLHEVPVPLVAHNNESLQYRTPPKHNKDLLTPLLTNWLPGTHHP</sequence>
<dbReference type="GO" id="GO:0047400">
    <property type="term" value="F:phosphonoacetate hydrolase activity"/>
    <property type="evidence" value="ECO:0007669"/>
    <property type="project" value="UniProtKB-EC"/>
</dbReference>
<dbReference type="Gene3D" id="3.30.1360.110">
    <property type="entry name" value="Domain 2, Phosphonoacetate Hydrolase"/>
    <property type="match status" value="1"/>
</dbReference>
<evidence type="ECO:0000313" key="2">
    <source>
        <dbReference type="Proteomes" id="UP000558997"/>
    </source>
</evidence>
<keyword evidence="1" id="KW-0378">Hydrolase</keyword>
<organism evidence="1 2">
    <name type="scientific">Kribbella solani</name>
    <dbReference type="NCBI Taxonomy" id="236067"/>
    <lineage>
        <taxon>Bacteria</taxon>
        <taxon>Bacillati</taxon>
        <taxon>Actinomycetota</taxon>
        <taxon>Actinomycetes</taxon>
        <taxon>Propionibacteriales</taxon>
        <taxon>Kribbellaceae</taxon>
        <taxon>Kribbella</taxon>
    </lineage>
</organism>
<name>A0A841DMR3_9ACTN</name>
<dbReference type="PANTHER" id="PTHR10151">
    <property type="entry name" value="ECTONUCLEOTIDE PYROPHOSPHATASE/PHOSPHODIESTERASE"/>
    <property type="match status" value="1"/>
</dbReference>
<dbReference type="PANTHER" id="PTHR10151:SF120">
    <property type="entry name" value="BIS(5'-ADENOSYL)-TRIPHOSPHATASE"/>
    <property type="match status" value="1"/>
</dbReference>
<dbReference type="SUPFAM" id="SSF53649">
    <property type="entry name" value="Alkaline phosphatase-like"/>
    <property type="match status" value="1"/>
</dbReference>
<keyword evidence="2" id="KW-1185">Reference proteome</keyword>
<dbReference type="Gene3D" id="3.40.720.10">
    <property type="entry name" value="Alkaline Phosphatase, subunit A"/>
    <property type="match status" value="1"/>
</dbReference>
<dbReference type="EMBL" id="JACHNF010000001">
    <property type="protein sequence ID" value="MBB5979953.1"/>
    <property type="molecule type" value="Genomic_DNA"/>
</dbReference>
<dbReference type="EC" id="3.11.1.2" evidence="1"/>
<comment type="caution">
    <text evidence="1">The sequence shown here is derived from an EMBL/GenBank/DDBJ whole genome shotgun (WGS) entry which is preliminary data.</text>
</comment>
<proteinExistence type="predicted"/>
<reference evidence="1 2" key="1">
    <citation type="submission" date="2020-08" db="EMBL/GenBank/DDBJ databases">
        <title>Sequencing the genomes of 1000 actinobacteria strains.</title>
        <authorList>
            <person name="Klenk H.-P."/>
        </authorList>
    </citation>
    <scope>NUCLEOTIDE SEQUENCE [LARGE SCALE GENOMIC DNA]</scope>
    <source>
        <strain evidence="1 2">DSM 17294</strain>
    </source>
</reference>
<accession>A0A841DMR3</accession>
<evidence type="ECO:0000313" key="1">
    <source>
        <dbReference type="EMBL" id="MBB5979953.1"/>
    </source>
</evidence>
<protein>
    <submittedName>
        <fullName evidence="1">Phosphonoacetate hydrolase</fullName>
        <ecNumber evidence="1">3.11.1.2</ecNumber>
    </submittedName>
</protein>